<proteinExistence type="predicted"/>
<accession>A0A6J4LQW3</accession>
<protein>
    <submittedName>
        <fullName evidence="1">Uncharacterized protein</fullName>
    </submittedName>
</protein>
<organism evidence="1">
    <name type="scientific">uncultured Microvirga sp</name>
    <dbReference type="NCBI Taxonomy" id="412392"/>
    <lineage>
        <taxon>Bacteria</taxon>
        <taxon>Pseudomonadati</taxon>
        <taxon>Pseudomonadota</taxon>
        <taxon>Alphaproteobacteria</taxon>
        <taxon>Hyphomicrobiales</taxon>
        <taxon>Methylobacteriaceae</taxon>
        <taxon>Microvirga</taxon>
        <taxon>environmental samples</taxon>
    </lineage>
</organism>
<evidence type="ECO:0000313" key="1">
    <source>
        <dbReference type="EMBL" id="CAA9339795.1"/>
    </source>
</evidence>
<name>A0A6J4LQW3_9HYPH</name>
<reference evidence="1" key="1">
    <citation type="submission" date="2020-02" db="EMBL/GenBank/DDBJ databases">
        <authorList>
            <person name="Meier V. D."/>
        </authorList>
    </citation>
    <scope>NUCLEOTIDE SEQUENCE</scope>
    <source>
        <strain evidence="1">AVDCRST_MAG90</strain>
    </source>
</reference>
<gene>
    <name evidence="1" type="ORF">AVDCRST_MAG90-1889</name>
</gene>
<dbReference type="AlphaFoldDB" id="A0A6J4LQW3"/>
<dbReference type="EMBL" id="CADCUC010000375">
    <property type="protein sequence ID" value="CAA9339795.1"/>
    <property type="molecule type" value="Genomic_DNA"/>
</dbReference>
<sequence>MSPTAPVAAAFGWVRKAKVRASGLSAILAPNFPRRRSFARASSMAE</sequence>